<evidence type="ECO:0000313" key="11">
    <source>
        <dbReference type="Proteomes" id="UP000054859"/>
    </source>
</evidence>
<dbReference type="AlphaFoldDB" id="A0A0W0R3J2"/>
<organism evidence="9 11">
    <name type="scientific">Legionella adelaidensis</name>
    <dbReference type="NCBI Taxonomy" id="45056"/>
    <lineage>
        <taxon>Bacteria</taxon>
        <taxon>Pseudomonadati</taxon>
        <taxon>Pseudomonadota</taxon>
        <taxon>Gammaproteobacteria</taxon>
        <taxon>Legionellales</taxon>
        <taxon>Legionellaceae</taxon>
        <taxon>Legionella</taxon>
    </lineage>
</organism>
<evidence type="ECO:0000313" key="9">
    <source>
        <dbReference type="EMBL" id="KTC65647.1"/>
    </source>
</evidence>
<dbReference type="PANTHER" id="PTHR35093:SF8">
    <property type="entry name" value="OUTER MEMBRANE PROTEIN NMB0088-RELATED"/>
    <property type="match status" value="1"/>
</dbReference>
<evidence type="ECO:0000256" key="3">
    <source>
        <dbReference type="ARBA" id="ARBA00022452"/>
    </source>
</evidence>
<dbReference type="PANTHER" id="PTHR35093">
    <property type="entry name" value="OUTER MEMBRANE PROTEIN NMB0088-RELATED"/>
    <property type="match status" value="1"/>
</dbReference>
<keyword evidence="5 8" id="KW-0732">Signal</keyword>
<dbReference type="PATRIC" id="fig|45056.6.peg.311"/>
<keyword evidence="10" id="KW-0614">Plasmid</keyword>
<evidence type="ECO:0000256" key="1">
    <source>
        <dbReference type="ARBA" id="ARBA00004571"/>
    </source>
</evidence>
<keyword evidence="4" id="KW-0812">Transmembrane</keyword>
<evidence type="ECO:0000256" key="5">
    <source>
        <dbReference type="ARBA" id="ARBA00022729"/>
    </source>
</evidence>
<dbReference type="Proteomes" id="UP000054859">
    <property type="component" value="Unassembled WGS sequence"/>
</dbReference>
<dbReference type="EMBL" id="LNKA01000001">
    <property type="protein sequence ID" value="KTC65647.1"/>
    <property type="molecule type" value="Genomic_DNA"/>
</dbReference>
<comment type="similarity">
    <text evidence="2">Belongs to the OmpP1/FadL family.</text>
</comment>
<evidence type="ECO:0000313" key="10">
    <source>
        <dbReference type="EMBL" id="VEH85157.1"/>
    </source>
</evidence>
<dbReference type="GO" id="GO:0009279">
    <property type="term" value="C:cell outer membrane"/>
    <property type="evidence" value="ECO:0007669"/>
    <property type="project" value="UniProtKB-SubCell"/>
</dbReference>
<evidence type="ECO:0000256" key="8">
    <source>
        <dbReference type="SAM" id="SignalP"/>
    </source>
</evidence>
<evidence type="ECO:0000256" key="6">
    <source>
        <dbReference type="ARBA" id="ARBA00023136"/>
    </source>
</evidence>
<dbReference type="OrthoDB" id="5641522at2"/>
<comment type="subcellular location">
    <subcellularLocation>
        <location evidence="1">Cell outer membrane</location>
        <topology evidence="1">Multi-pass membrane protein</topology>
    </subcellularLocation>
</comment>
<dbReference type="GO" id="GO:0015483">
    <property type="term" value="F:long-chain fatty acid transporting porin activity"/>
    <property type="evidence" value="ECO:0007669"/>
    <property type="project" value="TreeGrafter"/>
</dbReference>
<evidence type="ECO:0000256" key="4">
    <source>
        <dbReference type="ARBA" id="ARBA00022692"/>
    </source>
</evidence>
<dbReference type="Pfam" id="PF03349">
    <property type="entry name" value="Toluene_X"/>
    <property type="match status" value="1"/>
</dbReference>
<keyword evidence="6" id="KW-0472">Membrane</keyword>
<dbReference type="STRING" id="45056.Lade_0305"/>
<protein>
    <submittedName>
        <fullName evidence="9">Outer membrane protein</fullName>
    </submittedName>
</protein>
<geneLocation type="plasmid" evidence="10 12">
    <name>11</name>
</geneLocation>
<accession>A0A0W0R3J2</accession>
<keyword evidence="7" id="KW-0998">Cell outer membrane</keyword>
<gene>
    <name evidence="10" type="primary">ompP1</name>
    <name evidence="9" type="ORF">Lade_0305</name>
    <name evidence="10" type="ORF">NCTC12735_00780</name>
</gene>
<evidence type="ECO:0000256" key="2">
    <source>
        <dbReference type="ARBA" id="ARBA00008163"/>
    </source>
</evidence>
<evidence type="ECO:0000313" key="12">
    <source>
        <dbReference type="Proteomes" id="UP000281170"/>
    </source>
</evidence>
<sequence>MSYYYRTAILLSLVSIQSHANVVQYFTGINYSNPTEIFTTKKNQMQLGATGFRTIGRFQGSVFNFNPGDYGAGVSRTSTTSLLPYGRIATGINEKEIEGVDITEPFHSNWNWGNNSFTRYTATQTYLTDIDISPRLSYSFSKQWQVGGGLNFNFLNNNESNWAVPTSSTTYASLVNRTSSFGLGFNVGAYYLINQTNFLGAAYYSKIRQQGRGYSNLETPNNSFTFDFNMPATTVLSYVHIFNPQWLANLKLFYSEWSANQFLMFKNTAVSNPQDFTVPTQYRNSTAIAGALRRQMNDKLGLTAIGVVDDGPERDQYRVLNFPADRQYFLALAADYHFTRNTSVELLYGYGWETARMNNSPPLGPTTTPFPMGDTKLSANVVDFKLKVEAD</sequence>
<keyword evidence="3" id="KW-1134">Transmembrane beta strand</keyword>
<name>A0A0W0R3J2_9GAMM</name>
<dbReference type="InterPro" id="IPR005017">
    <property type="entry name" value="OMPP1/FadL/TodX"/>
</dbReference>
<dbReference type="Proteomes" id="UP000281170">
    <property type="component" value="Plasmid 11"/>
</dbReference>
<feature type="chain" id="PRO_5036299187" evidence="8">
    <location>
        <begin position="21"/>
        <end position="391"/>
    </location>
</feature>
<reference evidence="10 12" key="2">
    <citation type="submission" date="2018-12" db="EMBL/GenBank/DDBJ databases">
        <authorList>
            <consortium name="Pathogen Informatics"/>
        </authorList>
    </citation>
    <scope>NUCLEOTIDE SEQUENCE [LARGE SCALE GENOMIC DNA]</scope>
    <source>
        <strain evidence="10 12">NCTC12735</strain>
        <plasmid evidence="12">11</plasmid>
    </source>
</reference>
<dbReference type="Gene3D" id="2.40.160.60">
    <property type="entry name" value="Outer membrane protein transport protein (OMPP1/FadL/TodX)"/>
    <property type="match status" value="1"/>
</dbReference>
<reference evidence="9 11" key="1">
    <citation type="submission" date="2015-11" db="EMBL/GenBank/DDBJ databases">
        <title>Identification of large and diverse effector repertoires of 38 Legionella species.</title>
        <authorList>
            <person name="Burstein D."/>
            <person name="Amaro F."/>
            <person name="Zusman T."/>
            <person name="Lifshitz Z."/>
            <person name="Cohen O."/>
            <person name="Gilbert J.A."/>
            <person name="Pupko T."/>
            <person name="Shuman H.A."/>
            <person name="Segal G."/>
        </authorList>
    </citation>
    <scope>NUCLEOTIDE SEQUENCE [LARGE SCALE GENOMIC DNA]</scope>
    <source>
        <strain evidence="9 11">1762-AUS-E</strain>
    </source>
</reference>
<dbReference type="EMBL" id="LR134420">
    <property type="protein sequence ID" value="VEH85157.1"/>
    <property type="molecule type" value="Genomic_DNA"/>
</dbReference>
<dbReference type="SUPFAM" id="SSF56935">
    <property type="entry name" value="Porins"/>
    <property type="match status" value="1"/>
</dbReference>
<evidence type="ECO:0000256" key="7">
    <source>
        <dbReference type="ARBA" id="ARBA00023237"/>
    </source>
</evidence>
<proteinExistence type="inferred from homology"/>
<dbReference type="RefSeq" id="WP_058461389.1">
    <property type="nucleotide sequence ID" value="NZ_CAAAHS010000008.1"/>
</dbReference>
<keyword evidence="11" id="KW-1185">Reference proteome</keyword>
<dbReference type="KEGG" id="ladl:NCTC12735_00780"/>
<feature type="signal peptide" evidence="8">
    <location>
        <begin position="1"/>
        <end position="20"/>
    </location>
</feature>